<dbReference type="EMBL" id="QLNT01000030">
    <property type="protein sequence ID" value="KAF3056948.1"/>
    <property type="molecule type" value="Genomic_DNA"/>
</dbReference>
<evidence type="ECO:0000313" key="3">
    <source>
        <dbReference type="Proteomes" id="UP000801864"/>
    </source>
</evidence>
<feature type="chain" id="PRO_5040353764" evidence="1">
    <location>
        <begin position="19"/>
        <end position="117"/>
    </location>
</feature>
<protein>
    <submittedName>
        <fullName evidence="2">Uncharacterized protein</fullName>
    </submittedName>
</protein>
<dbReference type="AlphaFoldDB" id="A0A9P5C6D2"/>
<organism evidence="2 3">
    <name type="scientific">Trichoderma lentiforme</name>
    <dbReference type="NCBI Taxonomy" id="1567552"/>
    <lineage>
        <taxon>Eukaryota</taxon>
        <taxon>Fungi</taxon>
        <taxon>Dikarya</taxon>
        <taxon>Ascomycota</taxon>
        <taxon>Pezizomycotina</taxon>
        <taxon>Sordariomycetes</taxon>
        <taxon>Hypocreomycetidae</taxon>
        <taxon>Hypocreales</taxon>
        <taxon>Hypocreaceae</taxon>
        <taxon>Trichoderma</taxon>
    </lineage>
</organism>
<gene>
    <name evidence="2" type="ORF">CFAM422_012455</name>
</gene>
<keyword evidence="3" id="KW-1185">Reference proteome</keyword>
<comment type="caution">
    <text evidence="2">The sequence shown here is derived from an EMBL/GenBank/DDBJ whole genome shotgun (WGS) entry which is preliminary data.</text>
</comment>
<evidence type="ECO:0000256" key="1">
    <source>
        <dbReference type="SAM" id="SignalP"/>
    </source>
</evidence>
<name>A0A9P5C6D2_9HYPO</name>
<proteinExistence type="predicted"/>
<evidence type="ECO:0000313" key="2">
    <source>
        <dbReference type="EMBL" id="KAF3056948.1"/>
    </source>
</evidence>
<sequence length="117" mass="12853">MKFAISATILALANIVSAQWACDAGFQCGSTIIHRDDSAFWVQNLKNAEIAVGRAGQDPLWDLFRCNSDRTVSFVQHCPGRCIYTGNPGRDRCEGYVHHYPSTVLSLTSLLGPPPKE</sequence>
<accession>A0A9P5C6D2</accession>
<keyword evidence="1" id="KW-0732">Signal</keyword>
<dbReference type="Proteomes" id="UP000801864">
    <property type="component" value="Unassembled WGS sequence"/>
</dbReference>
<feature type="signal peptide" evidence="1">
    <location>
        <begin position="1"/>
        <end position="18"/>
    </location>
</feature>
<reference evidence="2 3" key="1">
    <citation type="submission" date="2018-06" db="EMBL/GenBank/DDBJ databases">
        <title>Genome analysis of cellulolytic fungus Trichoderma lentiforme CFAM-422.</title>
        <authorList>
            <person name="Steindorff A.S."/>
            <person name="Formighieri E.F."/>
            <person name="Midorikawa G.E.O."/>
            <person name="Tamietti M.S."/>
            <person name="Ramos E.Z."/>
            <person name="Silva A.S."/>
            <person name="Bon E.P.S."/>
            <person name="Mendes T.D."/>
            <person name="Damaso M.C.T."/>
            <person name="Favaro L.C.L."/>
        </authorList>
    </citation>
    <scope>NUCLEOTIDE SEQUENCE [LARGE SCALE GENOMIC DNA]</scope>
    <source>
        <strain evidence="2 3">CFAM-422</strain>
    </source>
</reference>